<accession>A0A0F9DV26</accession>
<name>A0A0F9DV26_9ZZZZ</name>
<sequence>MPGVGLRMVKIICRTDGCLNWRLGLNRVAVKVRRREYSFIGFLFAYGGDEKVCLGGLVNGSR</sequence>
<dbReference type="AlphaFoldDB" id="A0A0F9DV26"/>
<evidence type="ECO:0000313" key="1">
    <source>
        <dbReference type="EMBL" id="KKL65594.1"/>
    </source>
</evidence>
<reference evidence="1" key="1">
    <citation type="journal article" date="2015" name="Nature">
        <title>Complex archaea that bridge the gap between prokaryotes and eukaryotes.</title>
        <authorList>
            <person name="Spang A."/>
            <person name="Saw J.H."/>
            <person name="Jorgensen S.L."/>
            <person name="Zaremba-Niedzwiedzka K."/>
            <person name="Martijn J."/>
            <person name="Lind A.E."/>
            <person name="van Eijk R."/>
            <person name="Schleper C."/>
            <person name="Guy L."/>
            <person name="Ettema T.J."/>
        </authorList>
    </citation>
    <scope>NUCLEOTIDE SEQUENCE</scope>
</reference>
<comment type="caution">
    <text evidence="1">The sequence shown here is derived from an EMBL/GenBank/DDBJ whole genome shotgun (WGS) entry which is preliminary data.</text>
</comment>
<dbReference type="EMBL" id="LAZR01027485">
    <property type="protein sequence ID" value="KKL65594.1"/>
    <property type="molecule type" value="Genomic_DNA"/>
</dbReference>
<gene>
    <name evidence="1" type="ORF">LCGC14_2153440</name>
</gene>
<proteinExistence type="predicted"/>
<protein>
    <submittedName>
        <fullName evidence="1">Uncharacterized protein</fullName>
    </submittedName>
</protein>
<organism evidence="1">
    <name type="scientific">marine sediment metagenome</name>
    <dbReference type="NCBI Taxonomy" id="412755"/>
    <lineage>
        <taxon>unclassified sequences</taxon>
        <taxon>metagenomes</taxon>
        <taxon>ecological metagenomes</taxon>
    </lineage>
</organism>